<reference evidence="4" key="1">
    <citation type="submission" date="2016-06" db="UniProtKB">
        <authorList>
            <consortium name="WormBaseParasite"/>
        </authorList>
    </citation>
    <scope>IDENTIFICATION</scope>
</reference>
<dbReference type="InterPro" id="IPR052583">
    <property type="entry name" value="ATP-helicase/E3_Ub-Ligase"/>
</dbReference>
<dbReference type="InterPro" id="IPR038718">
    <property type="entry name" value="SNF2-like_sf"/>
</dbReference>
<accession>A0A183I7I1</accession>
<dbReference type="AlphaFoldDB" id="A0A183I7I1"/>
<evidence type="ECO:0000259" key="1">
    <source>
        <dbReference type="Pfam" id="PF00176"/>
    </source>
</evidence>
<dbReference type="Pfam" id="PF00176">
    <property type="entry name" value="SNF2-rel_dom"/>
    <property type="match status" value="1"/>
</dbReference>
<dbReference type="STRING" id="387005.A0A183I7I1"/>
<evidence type="ECO:0000313" key="4">
    <source>
        <dbReference type="WBParaSite" id="OFLC_0001570601-mRNA-1"/>
    </source>
</evidence>
<dbReference type="Proteomes" id="UP000267606">
    <property type="component" value="Unassembled WGS sequence"/>
</dbReference>
<name>A0A183I7I1_9BILA</name>
<dbReference type="GO" id="GO:0005634">
    <property type="term" value="C:nucleus"/>
    <property type="evidence" value="ECO:0007669"/>
    <property type="project" value="TreeGrafter"/>
</dbReference>
<evidence type="ECO:0000313" key="3">
    <source>
        <dbReference type="Proteomes" id="UP000267606"/>
    </source>
</evidence>
<sequence>MFIGKDSLRHGKRHHIAPTPLLAMEWWRICIDEAQMVESTSSSVALMCDGLKAVNRWCVTGTPITNSLQDLYGLVRFLGIQPFWNECWWLNALMKPYQIGNGRPIIDFFSKIMWRNTKKTVGSQMLSPSKSNNLTVLRFTPIEEQFYRATLSSCRLKGLIIFSLD</sequence>
<dbReference type="Gene3D" id="3.40.50.10810">
    <property type="entry name" value="Tandem AAA-ATPase domain"/>
    <property type="match status" value="1"/>
</dbReference>
<dbReference type="PANTHER" id="PTHR45865">
    <property type="entry name" value="E3 UBIQUITIN-PROTEIN LIGASE SHPRH FAMILY MEMBER"/>
    <property type="match status" value="1"/>
</dbReference>
<dbReference type="EMBL" id="UZAJ01042642">
    <property type="protein sequence ID" value="VDP23263.1"/>
    <property type="molecule type" value="Genomic_DNA"/>
</dbReference>
<dbReference type="InterPro" id="IPR027417">
    <property type="entry name" value="P-loop_NTPase"/>
</dbReference>
<gene>
    <name evidence="2" type="ORF">OFLC_LOCUS15693</name>
</gene>
<feature type="domain" description="SNF2 N-terminal" evidence="1">
    <location>
        <begin position="23"/>
        <end position="151"/>
    </location>
</feature>
<dbReference type="GO" id="GO:0061630">
    <property type="term" value="F:ubiquitin protein ligase activity"/>
    <property type="evidence" value="ECO:0007669"/>
    <property type="project" value="TreeGrafter"/>
</dbReference>
<dbReference type="InterPro" id="IPR000330">
    <property type="entry name" value="SNF2_N"/>
</dbReference>
<dbReference type="WBParaSite" id="OFLC_0001570601-mRNA-1">
    <property type="protein sequence ID" value="OFLC_0001570601-mRNA-1"/>
    <property type="gene ID" value="OFLC_0001570601"/>
</dbReference>
<proteinExistence type="predicted"/>
<reference evidence="2 3" key="2">
    <citation type="submission" date="2018-11" db="EMBL/GenBank/DDBJ databases">
        <authorList>
            <consortium name="Pathogen Informatics"/>
        </authorList>
    </citation>
    <scope>NUCLEOTIDE SEQUENCE [LARGE SCALE GENOMIC DNA]</scope>
</reference>
<protein>
    <submittedName>
        <fullName evidence="4">SNF2_N domain-containing protein</fullName>
    </submittedName>
</protein>
<dbReference type="GO" id="GO:0005524">
    <property type="term" value="F:ATP binding"/>
    <property type="evidence" value="ECO:0007669"/>
    <property type="project" value="InterPro"/>
</dbReference>
<keyword evidence="3" id="KW-1185">Reference proteome</keyword>
<dbReference type="GO" id="GO:0000209">
    <property type="term" value="P:protein polyubiquitination"/>
    <property type="evidence" value="ECO:0007669"/>
    <property type="project" value="TreeGrafter"/>
</dbReference>
<evidence type="ECO:0000313" key="2">
    <source>
        <dbReference type="EMBL" id="VDP23263.1"/>
    </source>
</evidence>
<dbReference type="PANTHER" id="PTHR45865:SF1">
    <property type="entry name" value="E3 UBIQUITIN-PROTEIN LIGASE SHPRH"/>
    <property type="match status" value="1"/>
</dbReference>
<dbReference type="SUPFAM" id="SSF52540">
    <property type="entry name" value="P-loop containing nucleoside triphosphate hydrolases"/>
    <property type="match status" value="1"/>
</dbReference>
<organism evidence="4">
    <name type="scientific">Onchocerca flexuosa</name>
    <dbReference type="NCBI Taxonomy" id="387005"/>
    <lineage>
        <taxon>Eukaryota</taxon>
        <taxon>Metazoa</taxon>
        <taxon>Ecdysozoa</taxon>
        <taxon>Nematoda</taxon>
        <taxon>Chromadorea</taxon>
        <taxon>Rhabditida</taxon>
        <taxon>Spirurina</taxon>
        <taxon>Spiruromorpha</taxon>
        <taxon>Filarioidea</taxon>
        <taxon>Onchocercidae</taxon>
        <taxon>Onchocerca</taxon>
    </lineage>
</organism>
<dbReference type="GO" id="GO:0006974">
    <property type="term" value="P:DNA damage response"/>
    <property type="evidence" value="ECO:0007669"/>
    <property type="project" value="TreeGrafter"/>
</dbReference>